<keyword evidence="8" id="KW-1185">Reference proteome</keyword>
<keyword evidence="2" id="KW-0645">Protease</keyword>
<dbReference type="SUPFAM" id="SSF52096">
    <property type="entry name" value="ClpP/crotonase"/>
    <property type="match status" value="1"/>
</dbReference>
<dbReference type="PANTHER" id="PTHR33209:SF1">
    <property type="entry name" value="PEPTIDASE S49 DOMAIN-CONTAINING PROTEIN"/>
    <property type="match status" value="1"/>
</dbReference>
<dbReference type="RefSeq" id="WP_165311044.1">
    <property type="nucleotide sequence ID" value="NZ_CP049331.1"/>
</dbReference>
<name>A0A6G7CHD7_9VIBR</name>
<accession>A0A6G7CHD7</accession>
<evidence type="ECO:0000259" key="6">
    <source>
        <dbReference type="Pfam" id="PF01343"/>
    </source>
</evidence>
<dbReference type="AlphaFoldDB" id="A0A6G7CHD7"/>
<dbReference type="Pfam" id="PF01343">
    <property type="entry name" value="Peptidase_S49"/>
    <property type="match status" value="1"/>
</dbReference>
<dbReference type="PANTHER" id="PTHR33209">
    <property type="entry name" value="PROTEASE 4"/>
    <property type="match status" value="1"/>
</dbReference>
<sequence>MSNVSHLNLITSAFNRPLALEAGYARTFFSALSQRFSNVQQLVDVEGNVLMASDMKKEAASFTPRRSGERSYQVVDGIAIIPISGSLVHKYGYIRPVSGMTGYDGIMHRITEALNDREVKAIMLDMDTPGGMVAGCFDLADKIAEYRKIKPIWSLGYDMHCSAGQMIASACSRRLITQTGVAGSVGVIMAHTNIEKMLNEQGVKITLITAGSHKADGNPYEALPEDVRDKWQTELESNRQMFANKAATYMGIDVKHVLATEAETYEGQAAVDIGFANEVVNGLDAVQIMSEHFKRNSTTVDMGAAMSVVDTNKESTTQQPSAAASSPQPQASESHTDETSTSQPAAQPTVDAAQAERERCMGILQLPEAEGRSDLAMSLANNPKITVDDAKGILAAAGKSTPQANAAALAAIGNEHGSALGQDVGTGSASEEQKNISRLAASYQRIN</sequence>
<evidence type="ECO:0000256" key="2">
    <source>
        <dbReference type="ARBA" id="ARBA00022670"/>
    </source>
</evidence>
<evidence type="ECO:0000256" key="1">
    <source>
        <dbReference type="ARBA" id="ARBA00008683"/>
    </source>
</evidence>
<keyword evidence="4" id="KW-0720">Serine protease</keyword>
<organism evidence="7 8">
    <name type="scientific">Vibrio ziniensis</name>
    <dbReference type="NCBI Taxonomy" id="2711221"/>
    <lineage>
        <taxon>Bacteria</taxon>
        <taxon>Pseudomonadati</taxon>
        <taxon>Pseudomonadota</taxon>
        <taxon>Gammaproteobacteria</taxon>
        <taxon>Vibrionales</taxon>
        <taxon>Vibrionaceae</taxon>
        <taxon>Vibrio</taxon>
    </lineage>
</organism>
<dbReference type="GO" id="GO:0008236">
    <property type="term" value="F:serine-type peptidase activity"/>
    <property type="evidence" value="ECO:0007669"/>
    <property type="project" value="UniProtKB-KW"/>
</dbReference>
<evidence type="ECO:0000256" key="3">
    <source>
        <dbReference type="ARBA" id="ARBA00022801"/>
    </source>
</evidence>
<protein>
    <submittedName>
        <fullName evidence="7">S49 family peptidase</fullName>
    </submittedName>
</protein>
<evidence type="ECO:0000256" key="4">
    <source>
        <dbReference type="ARBA" id="ARBA00022825"/>
    </source>
</evidence>
<dbReference type="KEGG" id="vzi:G5S32_05315"/>
<proteinExistence type="inferred from homology"/>
<feature type="domain" description="Peptidase S49" evidence="6">
    <location>
        <begin position="147"/>
        <end position="292"/>
    </location>
</feature>
<evidence type="ECO:0000313" key="7">
    <source>
        <dbReference type="EMBL" id="QIH41448.1"/>
    </source>
</evidence>
<dbReference type="Proteomes" id="UP000503003">
    <property type="component" value="Chromosome 1"/>
</dbReference>
<dbReference type="GO" id="GO:0006508">
    <property type="term" value="P:proteolysis"/>
    <property type="evidence" value="ECO:0007669"/>
    <property type="project" value="UniProtKB-KW"/>
</dbReference>
<dbReference type="Gene3D" id="3.90.226.10">
    <property type="entry name" value="2-enoyl-CoA Hydratase, Chain A, domain 1"/>
    <property type="match status" value="1"/>
</dbReference>
<dbReference type="InterPro" id="IPR029045">
    <property type="entry name" value="ClpP/crotonase-like_dom_sf"/>
</dbReference>
<gene>
    <name evidence="7" type="ORF">G5S32_05315</name>
</gene>
<feature type="compositionally biased region" description="Low complexity" evidence="5">
    <location>
        <begin position="318"/>
        <end position="332"/>
    </location>
</feature>
<dbReference type="InterPro" id="IPR033855">
    <property type="entry name" value="Protein_C"/>
</dbReference>
<evidence type="ECO:0000256" key="5">
    <source>
        <dbReference type="SAM" id="MobiDB-lite"/>
    </source>
</evidence>
<reference evidence="7 8" key="1">
    <citation type="submission" date="2020-02" db="EMBL/GenBank/DDBJ databases">
        <title>A complete genome of a marine bacterium Vibrio sp. ZWAL4003 isolated from the mangrove sediment with the ability to degrade polysaccharides.</title>
        <authorList>
            <person name="Wu J."/>
            <person name="Qu W."/>
            <person name="Zeng R."/>
        </authorList>
    </citation>
    <scope>NUCLEOTIDE SEQUENCE [LARGE SCALE GENOMIC DNA]</scope>
    <source>
        <strain evidence="7 8">ZWAL4003</strain>
    </source>
</reference>
<evidence type="ECO:0000313" key="8">
    <source>
        <dbReference type="Proteomes" id="UP000503003"/>
    </source>
</evidence>
<keyword evidence="3" id="KW-0378">Hydrolase</keyword>
<comment type="similarity">
    <text evidence="1">Belongs to the peptidase S49 family.</text>
</comment>
<dbReference type="CDD" id="cd07022">
    <property type="entry name" value="S49_Sppa_36K_type"/>
    <property type="match status" value="1"/>
</dbReference>
<dbReference type="EMBL" id="CP049331">
    <property type="protein sequence ID" value="QIH41448.1"/>
    <property type="molecule type" value="Genomic_DNA"/>
</dbReference>
<feature type="region of interest" description="Disordered" evidence="5">
    <location>
        <begin position="312"/>
        <end position="355"/>
    </location>
</feature>
<dbReference type="InterPro" id="IPR002142">
    <property type="entry name" value="Peptidase_S49"/>
</dbReference>